<reference evidence="1" key="1">
    <citation type="submission" date="2023-04" db="EMBL/GenBank/DDBJ databases">
        <title>Draft Genome sequencing of Naganishia species isolated from polar environments using Oxford Nanopore Technology.</title>
        <authorList>
            <person name="Leo P."/>
            <person name="Venkateswaran K."/>
        </authorList>
    </citation>
    <scope>NUCLEOTIDE SEQUENCE</scope>
    <source>
        <strain evidence="1">MNA-CCFEE 5262</strain>
    </source>
</reference>
<keyword evidence="2" id="KW-1185">Reference proteome</keyword>
<comment type="caution">
    <text evidence="1">The sequence shown here is derived from an EMBL/GenBank/DDBJ whole genome shotgun (WGS) entry which is preliminary data.</text>
</comment>
<evidence type="ECO:0000313" key="1">
    <source>
        <dbReference type="EMBL" id="KAJ9090711.1"/>
    </source>
</evidence>
<dbReference type="EMBL" id="JASBWS010000229">
    <property type="protein sequence ID" value="KAJ9090711.1"/>
    <property type="molecule type" value="Genomic_DNA"/>
</dbReference>
<evidence type="ECO:0000313" key="2">
    <source>
        <dbReference type="Proteomes" id="UP001230649"/>
    </source>
</evidence>
<sequence length="1467" mass="160061">MPTARDGSLPRREISTKRQPITKPSTTNLNGENMPRKLTAFNEAQKMSAEADRSMGLTRSSSSRALQRRTSNVKESTRSQRFRLSDEDSSSDEDEEDDSQGARLVSQWFGPKRKGKEKAVVEVEDDEETGTTQIRVKAERRNSQSASTQRRGGGASMIPNESAVIDLTLQSTDDETPKSTTQRAKAKSTSTSKASGSQRSTTDGKPVVKKEKKTPPGRGEADKERLKRMISGGSGKSEGDSIVLLDTDEEGDITSKPVVSNPVIKPSPSQRELLSRKPLPKGSPAKATEPALATSHSQTIAQWRNTAPASSSARQLSQSNPSSSIVSHPTRSSQATKLLPLLFTTPSTSSPSKGHSPLRTSRTSDERNPKRMELMAPPIGASQGDVDMDHEDASAKQDKTTLRPTASPSGAKNRTPRGRRELLVEIPIWRSPRVPSAGVRSPLKAVLGSPLREGVIRTPVKAAGNLATTFTKTSTKSLAWTPIKTPTKSVHATPSRDSATPQSSILSSVSSRSRDGSRTPQQTPRIALDTDQFDSLARIVQDVPVTFSDGAAPEPVRQAAAELLTPTKASFSQSSRLLGKSASLVTPVSPRVVDAFLRSPSQLSATSSLPAKSHRDMLAIPSPSKRASMERLVPIRQHSQSVHMFRHIDFLASPAGKRKVPGSPVVEENAVDSPKRRHLSPPEQEASTTNSLRPRPRRARPVFASSPERAVPFVEMPLSPARSIRTDRGSSPNTPSKLGCFASHHMISTAQASPVQEYDTDRSYVSSSVMEEKLPYLIPNQKLRAIPTPVVDNKMDTTDPLDDDFKVGEDVDMAEVVDENVDLLDMFGDFDWTSDLPQATVSADHALSTTPISKFVEEAEESLIDGALQNSPTQSGENATSPRMETPTDSHQTPTSGKPDVASRKALDIFAELKAKHDQEELEKRQREEAARKKVLADSDGDESEDDLTSLLVTKPRVAAVRSEDDRGKGYGLRSPIEPTTAVKPALPRYTAPRASPMPVALAKMNREMKKEKRARAGKSGMSALELAKLNLELLEDEREDEAAGPTNWDVRHASLAEDAEEDDSESSGTEADDFMGGSDNEDAGEVELENGEPRLADVPVWKGVWAQMTLTPAAATAFSTHPIADAAVRMFADHTPGAYADSMWNHSLIGISKEYSNDPASRSRATAHWLGCMLVVLKKIRVPHAELGGLVLRLVKLGVDRNSEFILRRAAMECLNAALKDASEQTVERLAALLADFSKPFARRKMRVRIAAALGVVAQEGRTLKMAFALRCLADSGEKTTIMTLPKMIKDKTLASLSQDSSRGILSAVRMLIVLLTHVHDIIDAVGTIGWQTRETTMSEADARKPEWEVRKRVVSEWRGEMMDALRWLKSGMYNKGKRTSAFRQVASTELTNMLNRFEQSSKYYMDVLRPPQAQLGFFFRVKSERGTPAPEAAINGERTESPAPGTQRPGARPRPLRRAVVKSEV</sequence>
<accession>A0ACC2UVC0</accession>
<organism evidence="1 2">
    <name type="scientific">Naganishia adeliensis</name>
    <dbReference type="NCBI Taxonomy" id="92952"/>
    <lineage>
        <taxon>Eukaryota</taxon>
        <taxon>Fungi</taxon>
        <taxon>Dikarya</taxon>
        <taxon>Basidiomycota</taxon>
        <taxon>Agaricomycotina</taxon>
        <taxon>Tremellomycetes</taxon>
        <taxon>Filobasidiales</taxon>
        <taxon>Filobasidiaceae</taxon>
        <taxon>Naganishia</taxon>
    </lineage>
</organism>
<name>A0ACC2UVC0_9TREE</name>
<dbReference type="Proteomes" id="UP001230649">
    <property type="component" value="Unassembled WGS sequence"/>
</dbReference>
<proteinExistence type="predicted"/>
<gene>
    <name evidence="1" type="ORF">QFC20_007851</name>
</gene>
<protein>
    <submittedName>
        <fullName evidence="1">Uncharacterized protein</fullName>
    </submittedName>
</protein>